<sequence>MVKIVPEYELDYFDWLVRQRLINFPAMPVKGEWKQESYGYDNISFDNENEYQELVIDTEKTYPEFDFYEKALESISLVNLDDFHKKTKD</sequence>
<protein>
    <submittedName>
        <fullName evidence="1">Uncharacterized protein</fullName>
    </submittedName>
</protein>
<dbReference type="AlphaFoldDB" id="W1WNR8"/>
<evidence type="ECO:0000313" key="1">
    <source>
        <dbReference type="EMBL" id="ETJ19768.1"/>
    </source>
</evidence>
<dbReference type="EMBL" id="AZMM01018480">
    <property type="protein sequence ID" value="ETJ19768.1"/>
    <property type="molecule type" value="Genomic_DNA"/>
</dbReference>
<reference evidence="1" key="1">
    <citation type="submission" date="2013-12" db="EMBL/GenBank/DDBJ databases">
        <title>A Varibaculum cambriense genome reconstructed from a premature infant gut community with otherwise low bacterial novelty that shifts toward anaerobic metabolism during the third week of life.</title>
        <authorList>
            <person name="Brown C.T."/>
            <person name="Sharon I."/>
            <person name="Thomas B.C."/>
            <person name="Castelle C.J."/>
            <person name="Morowitz M.J."/>
            <person name="Banfield J.F."/>
        </authorList>
    </citation>
    <scope>NUCLEOTIDE SEQUENCE</scope>
</reference>
<gene>
    <name evidence="1" type="ORF">Q604_UNBC18480G0002</name>
</gene>
<proteinExistence type="predicted"/>
<comment type="caution">
    <text evidence="1">The sequence shown here is derived from an EMBL/GenBank/DDBJ whole genome shotgun (WGS) entry which is preliminary data.</text>
</comment>
<organism evidence="1">
    <name type="scientific">human gut metagenome</name>
    <dbReference type="NCBI Taxonomy" id="408170"/>
    <lineage>
        <taxon>unclassified sequences</taxon>
        <taxon>metagenomes</taxon>
        <taxon>organismal metagenomes</taxon>
    </lineage>
</organism>
<name>W1WNR8_9ZZZZ</name>
<accession>W1WNR8</accession>